<protein>
    <submittedName>
        <fullName evidence="2">Type VII secretion protein EccB</fullName>
    </submittedName>
</protein>
<name>A0ABS0VT20_9CORY</name>
<comment type="caution">
    <text evidence="2">The sequence shown here is derived from an EMBL/GenBank/DDBJ whole genome shotgun (WGS) entry which is preliminary data.</text>
</comment>
<accession>A0ABS0VT20</accession>
<dbReference type="NCBIfam" id="TIGR03919">
    <property type="entry name" value="T7SS_EccB"/>
    <property type="match status" value="1"/>
</dbReference>
<gene>
    <name evidence="2" type="primary">eccB</name>
    <name evidence="2" type="ORF">JDV76_00415</name>
</gene>
<keyword evidence="1" id="KW-1133">Transmembrane helix</keyword>
<dbReference type="InterPro" id="IPR007795">
    <property type="entry name" value="T7SS_EccB"/>
</dbReference>
<sequence>MNQFLLPTTRAQVSGHRFLLRRLEHGLVTGDTRLIHDPLGRRRRGIIIGIVGCVFAGLAAGAMAIFVPEPDPGDAAVVRAESGALYSRIDGRLHPVDNLMSARLIAGSDVDPVNAADSVLAEMERGVPLGIPGAPGVVAEKVPDDLVWSVCQSTTDITVTAGPPPPQPTSDAGVYATVDGIDHVVTTEGRIALPDPTTRFGRVLRRRLGITAETPVWEPPPEVLNAIRELPRYQRPSNSGVLLGNGRESWLLRADGILPLSPLQRGILLDLGASERGVPQDGPAARPDATPEDIRLPATALDWVDPGQATICAIGDDGHLGIVGDSETGSGIYAPGAGVALSGDSTATKYASIIVNGIGVDTGHGYYLISDSGLRHGVGDAGELRILGVEAPSAAPWSIIRLLPGGDSLTRERALEPRY</sequence>
<evidence type="ECO:0000313" key="3">
    <source>
        <dbReference type="Proteomes" id="UP000625574"/>
    </source>
</evidence>
<keyword evidence="3" id="KW-1185">Reference proteome</keyword>
<dbReference type="PANTHER" id="PTHR40765:SF2">
    <property type="entry name" value="ESX-2 SECRETION SYSTEM ATPASE ECCB2"/>
    <property type="match status" value="1"/>
</dbReference>
<dbReference type="EMBL" id="JAEIOT010000004">
    <property type="protein sequence ID" value="MBI8999449.1"/>
    <property type="molecule type" value="Genomic_DNA"/>
</dbReference>
<feature type="transmembrane region" description="Helical" evidence="1">
    <location>
        <begin position="46"/>
        <end position="67"/>
    </location>
</feature>
<organism evidence="2 3">
    <name type="scientific">Corynebacterium marambiense</name>
    <dbReference type="NCBI Taxonomy" id="2765364"/>
    <lineage>
        <taxon>Bacteria</taxon>
        <taxon>Bacillati</taxon>
        <taxon>Actinomycetota</taxon>
        <taxon>Actinomycetes</taxon>
        <taxon>Mycobacteriales</taxon>
        <taxon>Corynebacteriaceae</taxon>
        <taxon>Corynebacterium</taxon>
    </lineage>
</organism>
<dbReference type="PANTHER" id="PTHR40765">
    <property type="entry name" value="ESX-2 SECRETION SYSTEM ATPASE ECCB2"/>
    <property type="match status" value="1"/>
</dbReference>
<keyword evidence="1" id="KW-0812">Transmembrane</keyword>
<dbReference type="InterPro" id="IPR044857">
    <property type="entry name" value="T7SS_EccB_R1"/>
</dbReference>
<evidence type="ECO:0000313" key="2">
    <source>
        <dbReference type="EMBL" id="MBI8999449.1"/>
    </source>
</evidence>
<reference evidence="2 3" key="1">
    <citation type="submission" date="2020-12" db="EMBL/GenBank/DDBJ databases">
        <title>Genome public.</title>
        <authorList>
            <person name="Sun Q."/>
        </authorList>
    </citation>
    <scope>NUCLEOTIDE SEQUENCE [LARGE SCALE GENOMIC DNA]</scope>
    <source>
        <strain evidence="2 3">CCM 8864</strain>
    </source>
</reference>
<keyword evidence="1" id="KW-0472">Membrane</keyword>
<dbReference type="Pfam" id="PF05108">
    <property type="entry name" value="T7SS_ESX1_EccB"/>
    <property type="match status" value="2"/>
</dbReference>
<dbReference type="Gene3D" id="3.30.2390.20">
    <property type="entry name" value="Type VII secretion system EccB, repeat 1 domain"/>
    <property type="match status" value="1"/>
</dbReference>
<evidence type="ECO:0000256" key="1">
    <source>
        <dbReference type="SAM" id="Phobius"/>
    </source>
</evidence>
<dbReference type="Proteomes" id="UP000625574">
    <property type="component" value="Unassembled WGS sequence"/>
</dbReference>
<proteinExistence type="predicted"/>
<dbReference type="RefSeq" id="WP_198734914.1">
    <property type="nucleotide sequence ID" value="NZ_JAEIOT010000004.1"/>
</dbReference>